<proteinExistence type="predicted"/>
<dbReference type="RefSeq" id="XP_022460863.1">
    <property type="nucleotide sequence ID" value="XM_022605986.1"/>
</dbReference>
<protein>
    <recommendedName>
        <fullName evidence="2">DUF3020 domain-containing protein</fullName>
    </recommendedName>
</protein>
<feature type="domain" description="DUF3020" evidence="2">
    <location>
        <begin position="438"/>
        <end position="487"/>
    </location>
</feature>
<reference evidence="3" key="2">
    <citation type="submission" date="2014-02" db="EMBL/GenBank/DDBJ databases">
        <title>Complete DNA sequence of /Kuraishia capsulata/ illustrates novel genomic features among budding yeasts (/Saccharomycotina/).</title>
        <authorList>
            <person name="Morales L."/>
            <person name="Noel B."/>
            <person name="Porcel B."/>
            <person name="Marcet-Houben M."/>
            <person name="Hullo M-F."/>
            <person name="Sacerdot C."/>
            <person name="Tekaia F."/>
            <person name="Leh-Louis V."/>
            <person name="Despons L."/>
            <person name="Khanna V."/>
            <person name="Aury J-M."/>
            <person name="Barbe V."/>
            <person name="Couloux A."/>
            <person name="Labadie K."/>
            <person name="Pelletier E."/>
            <person name="Souciet J-L."/>
            <person name="Boekhout T."/>
            <person name="Gabaldon T."/>
            <person name="Wincker P."/>
            <person name="Dujon B."/>
        </authorList>
    </citation>
    <scope>NUCLEOTIDE SEQUENCE</scope>
    <source>
        <strain evidence="3">CBS 1993</strain>
    </source>
</reference>
<feature type="region of interest" description="Disordered" evidence="1">
    <location>
        <begin position="512"/>
        <end position="546"/>
    </location>
</feature>
<dbReference type="InterPro" id="IPR021386">
    <property type="entry name" value="SPP41_DUF3020"/>
</dbReference>
<feature type="region of interest" description="Disordered" evidence="1">
    <location>
        <begin position="330"/>
        <end position="353"/>
    </location>
</feature>
<organism evidence="3 4">
    <name type="scientific">Kuraishia capsulata CBS 1993</name>
    <dbReference type="NCBI Taxonomy" id="1382522"/>
    <lineage>
        <taxon>Eukaryota</taxon>
        <taxon>Fungi</taxon>
        <taxon>Dikarya</taxon>
        <taxon>Ascomycota</taxon>
        <taxon>Saccharomycotina</taxon>
        <taxon>Pichiomycetes</taxon>
        <taxon>Pichiales</taxon>
        <taxon>Pichiaceae</taxon>
        <taxon>Kuraishia</taxon>
    </lineage>
</organism>
<dbReference type="GeneID" id="34522251"/>
<evidence type="ECO:0000313" key="3">
    <source>
        <dbReference type="EMBL" id="CDK28873.1"/>
    </source>
</evidence>
<evidence type="ECO:0000259" key="2">
    <source>
        <dbReference type="Pfam" id="PF11223"/>
    </source>
</evidence>
<feature type="region of interest" description="Disordered" evidence="1">
    <location>
        <begin position="660"/>
        <end position="683"/>
    </location>
</feature>
<dbReference type="AlphaFoldDB" id="W6MR85"/>
<dbReference type="EMBL" id="HG793130">
    <property type="protein sequence ID" value="CDK28873.1"/>
    <property type="molecule type" value="Genomic_DNA"/>
</dbReference>
<feature type="compositionally biased region" description="Low complexity" evidence="1">
    <location>
        <begin position="131"/>
        <end position="142"/>
    </location>
</feature>
<feature type="region of interest" description="Disordered" evidence="1">
    <location>
        <begin position="752"/>
        <end position="851"/>
    </location>
</feature>
<feature type="region of interest" description="Disordered" evidence="1">
    <location>
        <begin position="699"/>
        <end position="726"/>
    </location>
</feature>
<feature type="compositionally biased region" description="Basic and acidic residues" evidence="1">
    <location>
        <begin position="715"/>
        <end position="726"/>
    </location>
</feature>
<dbReference type="Proteomes" id="UP000019384">
    <property type="component" value="Unassembled WGS sequence"/>
</dbReference>
<dbReference type="Pfam" id="PF11223">
    <property type="entry name" value="DUF3020"/>
    <property type="match status" value="1"/>
</dbReference>
<name>W6MR85_9ASCO</name>
<feature type="compositionally biased region" description="Basic and acidic residues" evidence="1">
    <location>
        <begin position="153"/>
        <end position="164"/>
    </location>
</feature>
<dbReference type="OrthoDB" id="5595797at2759"/>
<reference evidence="3" key="1">
    <citation type="submission" date="2013-12" db="EMBL/GenBank/DDBJ databases">
        <authorList>
            <person name="Genoscope - CEA"/>
        </authorList>
    </citation>
    <scope>NUCLEOTIDE SEQUENCE</scope>
    <source>
        <strain evidence="3">CBS 1993</strain>
    </source>
</reference>
<dbReference type="STRING" id="1382522.W6MR85"/>
<evidence type="ECO:0000313" key="4">
    <source>
        <dbReference type="Proteomes" id="UP000019384"/>
    </source>
</evidence>
<feature type="region of interest" description="Disordered" evidence="1">
    <location>
        <begin position="270"/>
        <end position="313"/>
    </location>
</feature>
<feature type="region of interest" description="Disordered" evidence="1">
    <location>
        <begin position="109"/>
        <end position="184"/>
    </location>
</feature>
<evidence type="ECO:0000256" key="1">
    <source>
        <dbReference type="SAM" id="MobiDB-lite"/>
    </source>
</evidence>
<accession>W6MR85</accession>
<dbReference type="HOGENOM" id="CLU_335248_0_0_1"/>
<sequence>MDTDRGDSHLTSGEAASQAEAFQFDLDDDILKNLVNQVAEAHHADDNDDDETKRTNQELIDLQHMSVDALNGLVDDVRLLDPHQTEKPELENAILDRLVEDTVGLLEKAAQDPEDTDQTQRQSEPSEEVQEQAPQPAEGAEGATDESALELGDAIREALEEHQKAPSTPASEPEHETGSGNDAASDAEIPAELLRQLAMQTFEQLEDKDHEDSEALQAALAQMVKDVVENNETVKEPHDDDLDLNEILQNAMELAMENPTDLLTNMEEALRDETRKRPKKKTRAGKVENHTETGSTAVESKASPPKPEPPKKVTLSIAETLALTRARMNYARTSGPGGSSELSRSSTGPDPRTLIAQRLAPPASKSQHRARFGNWTNLSFTSLRAMTGALLTTISRLDGGAGNYIDKRPLSSGDDLRPADMPLGDSPEDIKLRIKIENRIRKKKWRERNSEKNKDNDLRARLMKRAIQLFPQDSQESDRKSWFDKEFGRRKEKRLARENDIAHDMGSSVVGDIVADSSSSPSHSGANQEGSTEDTRAPPPPRPSTISESLALSGVKVDSIPGLTDPNLLRNLATVYSTFGNVPGSDKDSAVATTATAVASAYTAANKDDKSDERVHLTEILKTMLTSLLDLVPPQSERQGIEHTEGSIPGVPTGVISFKVRRDNPSTSPKPVSEPNAPPSRQLDMGLTALVKRNRGFDSNNAFSAANTPSQPHQPRVEKRKPDESIESILKRQRTELEDRVKAVPWATAFKPPQYKKPGGGMPTTAAPAGVPDGGSISSPAPKPLPTSTPSPQIRPMLGASLLGTPPSAIGVGMGLRKPGAFRKPQGYANPGAQSSPDTARPFSGIQFRKS</sequence>
<feature type="compositionally biased region" description="Polar residues" evidence="1">
    <location>
        <begin position="699"/>
        <end position="713"/>
    </location>
</feature>
<gene>
    <name evidence="3" type="ORF">KUCA_T00004858001</name>
</gene>
<keyword evidence="4" id="KW-1185">Reference proteome</keyword>